<feature type="region of interest" description="Disordered" evidence="1">
    <location>
        <begin position="405"/>
        <end position="447"/>
    </location>
</feature>
<accession>A0A7H8R997</accession>
<organism evidence="2 3">
    <name type="scientific">Talaromyces rugulosus</name>
    <name type="common">Penicillium rugulosum</name>
    <dbReference type="NCBI Taxonomy" id="121627"/>
    <lineage>
        <taxon>Eukaryota</taxon>
        <taxon>Fungi</taxon>
        <taxon>Dikarya</taxon>
        <taxon>Ascomycota</taxon>
        <taxon>Pezizomycotina</taxon>
        <taxon>Eurotiomycetes</taxon>
        <taxon>Eurotiomycetidae</taxon>
        <taxon>Eurotiales</taxon>
        <taxon>Trichocomaceae</taxon>
        <taxon>Talaromyces</taxon>
        <taxon>Talaromyces sect. Islandici</taxon>
    </lineage>
</organism>
<reference evidence="3" key="1">
    <citation type="submission" date="2020-06" db="EMBL/GenBank/DDBJ databases">
        <title>A chromosome-scale genome assembly of Talaromyces rugulosus W13939.</title>
        <authorList>
            <person name="Wang B."/>
            <person name="Guo L."/>
            <person name="Ye K."/>
            <person name="Wang L."/>
        </authorList>
    </citation>
    <scope>NUCLEOTIDE SEQUENCE [LARGE SCALE GENOMIC DNA]</scope>
    <source>
        <strain evidence="3">W13939</strain>
    </source>
</reference>
<feature type="compositionally biased region" description="Polar residues" evidence="1">
    <location>
        <begin position="145"/>
        <end position="171"/>
    </location>
</feature>
<dbReference type="KEGG" id="trg:TRUGW13939_10090"/>
<name>A0A7H8R997_TALRU</name>
<dbReference type="OrthoDB" id="4346289at2759"/>
<sequence length="617" mass="67107">MAGIADFNNDLLDFESLINWPEDDVETTDASSLQSPAADALTASFSDMSQLGLGLAADLGFDPSTTDFPLFDNNYLSLDPTVNYVFAASPQDFRPAVDSLASGDSRVCSLKQKRRDAAIDLHLQRNNSPFFSSYATSTSYSPESLQESFTEQSLSASASFSHATPGSSSGRSEPLSDGPPSGSLEMVLDMNMNATTLLPKKQRKRTKAEIDDYTNVRRNGACIKHKKQHKKCNCLDKVASPAITKPRTKNAKPVRRAPVHEMSFQTVKQPSRVLQSSSPQSHLLSSLDDLGWFNSGESPALISDSQQTQLSPPEELLLQDTLALQERHFTCLGPHCNFRAQSAQELSNHYNVHPRLRHVTDSPGIQTGLHEQQYIQQPIGQPVIQAQPLQPSATNLPLDTRLAVSLSPSSTSPLSSSTSSQGLQVSSQVMASSSSRGVNGAFPRPSKVRQVPSDRLLGDYGRGVIHRQLAELPSGMSSFQRVGVVDGLRHDHGSVTSIIQPLEISASETDRVPDKDRRPQSVSLRANVRASRERSLSWQTPVHAGLMRSYLAAYQVTPADFGAALTMMAAIQTILATFSTAVRVMQSLSSFSQHLLSFTSSFAFGRGSNEESITQMV</sequence>
<dbReference type="RefSeq" id="XP_035349096.1">
    <property type="nucleotide sequence ID" value="XM_035493203.1"/>
</dbReference>
<evidence type="ECO:0000313" key="3">
    <source>
        <dbReference type="Proteomes" id="UP000509510"/>
    </source>
</evidence>
<keyword evidence="3" id="KW-1185">Reference proteome</keyword>
<dbReference type="Proteomes" id="UP000509510">
    <property type="component" value="Chromosome V"/>
</dbReference>
<dbReference type="EMBL" id="CP055902">
    <property type="protein sequence ID" value="QKX62922.1"/>
    <property type="molecule type" value="Genomic_DNA"/>
</dbReference>
<evidence type="ECO:0000256" key="1">
    <source>
        <dbReference type="SAM" id="MobiDB-lite"/>
    </source>
</evidence>
<protein>
    <submittedName>
        <fullName evidence="2">Uncharacterized protein</fullName>
    </submittedName>
</protein>
<feature type="compositionally biased region" description="Low complexity" evidence="1">
    <location>
        <begin position="405"/>
        <end position="435"/>
    </location>
</feature>
<feature type="region of interest" description="Disordered" evidence="1">
    <location>
        <begin position="145"/>
        <end position="185"/>
    </location>
</feature>
<dbReference type="GeneID" id="55997571"/>
<proteinExistence type="predicted"/>
<gene>
    <name evidence="2" type="ORF">TRUGW13939_10090</name>
</gene>
<evidence type="ECO:0000313" key="2">
    <source>
        <dbReference type="EMBL" id="QKX62922.1"/>
    </source>
</evidence>
<dbReference type="AlphaFoldDB" id="A0A7H8R997"/>